<protein>
    <submittedName>
        <fullName evidence="3">Leukotoxin</fullName>
    </submittedName>
</protein>
<dbReference type="AlphaFoldDB" id="A0A2Z6UMP2"/>
<evidence type="ECO:0000313" key="4">
    <source>
        <dbReference type="Proteomes" id="UP000248272"/>
    </source>
</evidence>
<comment type="caution">
    <text evidence="3">The sequence shown here is derived from an EMBL/GenBank/DDBJ whole genome shotgun (WGS) entry which is preliminary data.</text>
</comment>
<evidence type="ECO:0000256" key="1">
    <source>
        <dbReference type="ARBA" id="ARBA00004613"/>
    </source>
</evidence>
<accession>A0A2Z6UMP2</accession>
<dbReference type="Proteomes" id="UP000248272">
    <property type="component" value="Unassembled WGS sequence"/>
</dbReference>
<dbReference type="InterPro" id="IPR011049">
    <property type="entry name" value="Serralysin-like_metalloprot_C"/>
</dbReference>
<dbReference type="Pfam" id="PF00353">
    <property type="entry name" value="HemolysinCabind"/>
    <property type="match status" value="2"/>
</dbReference>
<evidence type="ECO:0000256" key="2">
    <source>
        <dbReference type="ARBA" id="ARBA00022525"/>
    </source>
</evidence>
<dbReference type="GO" id="GO:0005576">
    <property type="term" value="C:extracellular region"/>
    <property type="evidence" value="ECO:0007669"/>
    <property type="project" value="UniProtKB-SubCell"/>
</dbReference>
<dbReference type="InterPro" id="IPR050557">
    <property type="entry name" value="RTX_toxin/Mannuronan_C5-epim"/>
</dbReference>
<dbReference type="SUPFAM" id="SSF51120">
    <property type="entry name" value="beta-Roll"/>
    <property type="match status" value="1"/>
</dbReference>
<name>A0A2Z6UMP2_MICAE</name>
<dbReference type="PRINTS" id="PR00313">
    <property type="entry name" value="CABNDNGRPT"/>
</dbReference>
<dbReference type="PROSITE" id="PS00330">
    <property type="entry name" value="HEMOLYSIN_CALCIUM"/>
    <property type="match status" value="3"/>
</dbReference>
<comment type="subcellular location">
    <subcellularLocation>
        <location evidence="1">Secreted</location>
    </subcellularLocation>
</comment>
<dbReference type="EMBL" id="BDSG01000056">
    <property type="protein sequence ID" value="GBL10975.1"/>
    <property type="molecule type" value="Genomic_DNA"/>
</dbReference>
<dbReference type="InterPro" id="IPR001343">
    <property type="entry name" value="Hemolysn_Ca-bd"/>
</dbReference>
<keyword evidence="2" id="KW-0964">Secreted</keyword>
<reference evidence="3 4" key="1">
    <citation type="journal article" date="2018" name="Front. Microbiol.">
        <title>Adaptation of the Freshwater Bloom-Forming Cyanobacterium Microcystis aeruginosa to Brackish Water Is Driven by Recent Horizontal Transfer of Sucrose Genes.</title>
        <authorList>
            <person name="Tanabe Y."/>
            <person name="Hodoki Y."/>
            <person name="Sano T."/>
            <person name="Tada K."/>
            <person name="Watanabe M.M."/>
        </authorList>
    </citation>
    <scope>NUCLEOTIDE SEQUENCE [LARGE SCALE GENOMIC DNA]</scope>
    <source>
        <strain evidence="3 4">Sj</strain>
    </source>
</reference>
<dbReference type="PANTHER" id="PTHR38340">
    <property type="entry name" value="S-LAYER PROTEIN"/>
    <property type="match status" value="1"/>
</dbReference>
<dbReference type="PANTHER" id="PTHR38340:SF1">
    <property type="entry name" value="S-LAYER PROTEIN"/>
    <property type="match status" value="1"/>
</dbReference>
<sequence length="323" mass="32465">MPTINFPGAATGVFFNPSVTTSVAAFLNANPTVPISISGPGITADNLTSVGLLSAGGDTVWRIENFGSADSATLSKYGGGFSTSLSVPQNSFTFVRGSSAGTYILTTSAGSFTKASSPQINTIARLALNDSYNITGSNFNDTLFGGQAADTLIGGLGDDHLNGQQGNDFIDGGDGDDLLVGGSGNDTLLGGDGNDTLTGSTGNDTLTGGAGADRFTYDNTNQGVDTITDFSTAEFDLIQISASGPGFAGSGLTPGALPHTEFFSSATAGPGSGDAATRFIYNTTSGNLWFDRDGSATGFASVQLATLTGAPAAFDHSYIAIVA</sequence>
<evidence type="ECO:0000313" key="3">
    <source>
        <dbReference type="EMBL" id="GBL10975.1"/>
    </source>
</evidence>
<dbReference type="GO" id="GO:0005509">
    <property type="term" value="F:calcium ion binding"/>
    <property type="evidence" value="ECO:0007669"/>
    <property type="project" value="InterPro"/>
</dbReference>
<proteinExistence type="predicted"/>
<dbReference type="InterPro" id="IPR018511">
    <property type="entry name" value="Hemolysin-typ_Ca-bd_CS"/>
</dbReference>
<gene>
    <name evidence="3" type="primary">ltxA_3</name>
    <name evidence="3" type="ORF">MSj_02471</name>
</gene>
<dbReference type="Gene3D" id="2.150.10.10">
    <property type="entry name" value="Serralysin-like metalloprotease, C-terminal"/>
    <property type="match status" value="1"/>
</dbReference>
<organism evidence="3 4">
    <name type="scientific">Microcystis aeruginosa Sj</name>
    <dbReference type="NCBI Taxonomy" id="1979544"/>
    <lineage>
        <taxon>Bacteria</taxon>
        <taxon>Bacillati</taxon>
        <taxon>Cyanobacteriota</taxon>
        <taxon>Cyanophyceae</taxon>
        <taxon>Oscillatoriophycideae</taxon>
        <taxon>Chroococcales</taxon>
        <taxon>Microcystaceae</taxon>
        <taxon>Microcystis</taxon>
    </lineage>
</organism>